<comment type="caution">
    <text evidence="2">The sequence shown here is derived from an EMBL/GenBank/DDBJ whole genome shotgun (WGS) entry which is preliminary data.</text>
</comment>
<proteinExistence type="predicted"/>
<dbReference type="AlphaFoldDB" id="A0A176QB59"/>
<keyword evidence="3" id="KW-1185">Reference proteome</keyword>
<reference evidence="2 3" key="1">
    <citation type="submission" date="2016-01" db="EMBL/GenBank/DDBJ databases">
        <title>Janibacter melonis strain CD11_4 genome sequencing and assembly.</title>
        <authorList>
            <person name="Nair G.R."/>
            <person name="Kaur G."/>
            <person name="Chander A.M."/>
            <person name="Mayilraj S."/>
        </authorList>
    </citation>
    <scope>NUCLEOTIDE SEQUENCE [LARGE SCALE GENOMIC DNA]</scope>
    <source>
        <strain evidence="2 3">CD11-4</strain>
    </source>
</reference>
<gene>
    <name evidence="2" type="ORF">AWH69_10825</name>
</gene>
<feature type="region of interest" description="Disordered" evidence="1">
    <location>
        <begin position="58"/>
        <end position="91"/>
    </location>
</feature>
<accession>A0A176QB59</accession>
<evidence type="ECO:0000313" key="3">
    <source>
        <dbReference type="Proteomes" id="UP000076976"/>
    </source>
</evidence>
<dbReference type="STRING" id="262209.AWH69_10825"/>
<evidence type="ECO:0000313" key="2">
    <source>
        <dbReference type="EMBL" id="OAB86897.1"/>
    </source>
</evidence>
<sequence>MAAMSGPDPLAGILEALLEQVRAADADDLLERLRRADPVSADRVLAGLVLAGEGAARLLGEGTEPPPRPPRARVVVPVRDEDLPDHGRMTS</sequence>
<feature type="compositionally biased region" description="Basic and acidic residues" evidence="1">
    <location>
        <begin position="78"/>
        <end position="91"/>
    </location>
</feature>
<dbReference type="Proteomes" id="UP000076976">
    <property type="component" value="Unassembled WGS sequence"/>
</dbReference>
<dbReference type="EMBL" id="LQZG01000003">
    <property type="protein sequence ID" value="OAB86897.1"/>
    <property type="molecule type" value="Genomic_DNA"/>
</dbReference>
<name>A0A176QB59_9MICO</name>
<evidence type="ECO:0000256" key="1">
    <source>
        <dbReference type="SAM" id="MobiDB-lite"/>
    </source>
</evidence>
<protein>
    <submittedName>
        <fullName evidence="2">Uncharacterized protein</fullName>
    </submittedName>
</protein>
<organism evidence="2 3">
    <name type="scientific">Janibacter melonis</name>
    <dbReference type="NCBI Taxonomy" id="262209"/>
    <lineage>
        <taxon>Bacteria</taxon>
        <taxon>Bacillati</taxon>
        <taxon>Actinomycetota</taxon>
        <taxon>Actinomycetes</taxon>
        <taxon>Micrococcales</taxon>
        <taxon>Intrasporangiaceae</taxon>
        <taxon>Janibacter</taxon>
    </lineage>
</organism>